<keyword evidence="1" id="KW-0614">Plasmid</keyword>
<evidence type="ECO:0000313" key="2">
    <source>
        <dbReference type="Proteomes" id="UP000007887"/>
    </source>
</evidence>
<dbReference type="Proteomes" id="UP000007887">
    <property type="component" value="Plasmid pSRC4"/>
</dbReference>
<gene>
    <name evidence="1" type="ordered locus">SELR_pSRC400110</name>
</gene>
<geneLocation type="plasmid" evidence="1 2">
    <name>pSRC4</name>
</geneLocation>
<dbReference type="HOGENOM" id="CLU_2587755_0_0_9"/>
<proteinExistence type="predicted"/>
<dbReference type="KEGG" id="sri:SELR_pSRC400110"/>
<name>I0GV75_SELRL</name>
<sequence>MKQYNNFIGYYPMGPFCSLEVWDIEHGIDDKVVFRWVTSGESSRLTKSKIRYDEQGEPFFKTRGMSVSFNDVMRWSLPFN</sequence>
<dbReference type="EMBL" id="AP012294">
    <property type="protein sequence ID" value="BAL84662.1"/>
    <property type="molecule type" value="Genomic_DNA"/>
</dbReference>
<dbReference type="AlphaFoldDB" id="I0GV75"/>
<evidence type="ECO:0000313" key="1">
    <source>
        <dbReference type="EMBL" id="BAL84662.1"/>
    </source>
</evidence>
<organism evidence="1 2">
    <name type="scientific">Selenomonas ruminantium subsp. lactilytica (strain NBRC 103574 / TAM6421)</name>
    <dbReference type="NCBI Taxonomy" id="927704"/>
    <lineage>
        <taxon>Bacteria</taxon>
        <taxon>Bacillati</taxon>
        <taxon>Bacillota</taxon>
        <taxon>Negativicutes</taxon>
        <taxon>Selenomonadales</taxon>
        <taxon>Selenomonadaceae</taxon>
        <taxon>Selenomonas</taxon>
    </lineage>
</organism>
<dbReference type="RefSeq" id="WP_014425962.1">
    <property type="nucleotide sequence ID" value="NC_017069.1"/>
</dbReference>
<accession>I0GV75</accession>
<protein>
    <submittedName>
        <fullName evidence="1">Uncharacterized protein</fullName>
    </submittedName>
</protein>
<dbReference type="PATRIC" id="fig|927704.6.peg.3424"/>
<reference evidence="1 2" key="1">
    <citation type="submission" date="2011-10" db="EMBL/GenBank/DDBJ databases">
        <title>Whole genome sequence of Selenomonas ruminantium subsp. lactilytica TAM6421.</title>
        <authorList>
            <person name="Oguchi A."/>
            <person name="Ankai A."/>
            <person name="Kaneko J."/>
            <person name="Yamada-Narita S."/>
            <person name="Fukui S."/>
            <person name="Takahashi M."/>
            <person name="Onodera T."/>
            <person name="Kojima S."/>
            <person name="Fushimi T."/>
            <person name="Abe N."/>
            <person name="Kamio Y."/>
            <person name="Yamazaki S."/>
            <person name="Fujita N."/>
        </authorList>
    </citation>
    <scope>NUCLEOTIDE SEQUENCE [LARGE SCALE GENOMIC DNA]</scope>
    <source>
        <strain evidence="2">NBRC 103574 / TAM6421</strain>
        <plasmid evidence="1 2">pSRC4</plasmid>
    </source>
</reference>